<evidence type="ECO:0000256" key="1">
    <source>
        <dbReference type="SAM" id="MobiDB-lite"/>
    </source>
</evidence>
<protein>
    <submittedName>
        <fullName evidence="2">Uncharacterized protein</fullName>
    </submittedName>
</protein>
<sequence length="87" mass="9138">MALDSASEDPTLIEEGLNPCSNGKAGRTAVSFSSDFSTNLAKDPTSLIPNGKIFSWTILTKTAGNNSKSEANEIKIFLTNSLISNSG</sequence>
<evidence type="ECO:0000313" key="2">
    <source>
        <dbReference type="EMBL" id="KAH3673417.1"/>
    </source>
</evidence>
<dbReference type="AlphaFoldDB" id="A0A9P8PKC4"/>
<comment type="caution">
    <text evidence="2">The sequence shown here is derived from an EMBL/GenBank/DDBJ whole genome shotgun (WGS) entry which is preliminary data.</text>
</comment>
<reference evidence="2" key="1">
    <citation type="journal article" date="2021" name="Open Biol.">
        <title>Shared evolutionary footprints suggest mitochondrial oxidative damage underlies multiple complex I losses in fungi.</title>
        <authorList>
            <person name="Schikora-Tamarit M.A."/>
            <person name="Marcet-Houben M."/>
            <person name="Nosek J."/>
            <person name="Gabaldon T."/>
        </authorList>
    </citation>
    <scope>NUCLEOTIDE SEQUENCE</scope>
    <source>
        <strain evidence="2">CBS2887</strain>
    </source>
</reference>
<proteinExistence type="predicted"/>
<keyword evidence="3" id="KW-1185">Reference proteome</keyword>
<reference evidence="2" key="2">
    <citation type="submission" date="2021-01" db="EMBL/GenBank/DDBJ databases">
        <authorList>
            <person name="Schikora-Tamarit M.A."/>
        </authorList>
    </citation>
    <scope>NUCLEOTIDE SEQUENCE</scope>
    <source>
        <strain evidence="2">CBS2887</strain>
    </source>
</reference>
<accession>A0A9P8PKC4</accession>
<evidence type="ECO:0000313" key="3">
    <source>
        <dbReference type="Proteomes" id="UP000774326"/>
    </source>
</evidence>
<name>A0A9P8PKC4_WICPI</name>
<organism evidence="2 3">
    <name type="scientific">Wickerhamomyces pijperi</name>
    <name type="common">Yeast</name>
    <name type="synonym">Pichia pijperi</name>
    <dbReference type="NCBI Taxonomy" id="599730"/>
    <lineage>
        <taxon>Eukaryota</taxon>
        <taxon>Fungi</taxon>
        <taxon>Dikarya</taxon>
        <taxon>Ascomycota</taxon>
        <taxon>Saccharomycotina</taxon>
        <taxon>Saccharomycetes</taxon>
        <taxon>Phaffomycetales</taxon>
        <taxon>Wickerhamomycetaceae</taxon>
        <taxon>Wickerhamomyces</taxon>
    </lineage>
</organism>
<feature type="region of interest" description="Disordered" evidence="1">
    <location>
        <begin position="1"/>
        <end position="24"/>
    </location>
</feature>
<gene>
    <name evidence="2" type="ORF">WICPIJ_009805</name>
</gene>
<dbReference type="EMBL" id="JAEUBG010005651">
    <property type="protein sequence ID" value="KAH3673417.1"/>
    <property type="molecule type" value="Genomic_DNA"/>
</dbReference>
<dbReference type="Proteomes" id="UP000774326">
    <property type="component" value="Unassembled WGS sequence"/>
</dbReference>